<evidence type="ECO:0008006" key="9">
    <source>
        <dbReference type="Google" id="ProtNLM"/>
    </source>
</evidence>
<dbReference type="GO" id="GO:0006352">
    <property type="term" value="P:DNA-templated transcription initiation"/>
    <property type="evidence" value="ECO:0007669"/>
    <property type="project" value="InterPro"/>
</dbReference>
<sequence>MIPPLAVMPFVPLTDSEVIHRVLAGEKKLFELLMRRYNQRLYRTGIALLGHPAAAEEAMQNAWVKAYEQLAQFEERASFPTWLTRIMLNECLMDRRRQQRLVDLDDDTAEDAPDQRPAAGTPLQNLLNEELREALEAAVESLPEMYRSVFVLREVEGLSVHETADALHLTEANVKVRLLRARERLRNQLAHFAPQQAFAYLGPRCDNMVHHVLARLGAQPGAHNLN</sequence>
<dbReference type="AlphaFoldDB" id="A0A0U4BRV7"/>
<dbReference type="Proteomes" id="UP000059542">
    <property type="component" value="Chromosome"/>
</dbReference>
<dbReference type="InterPro" id="IPR007627">
    <property type="entry name" value="RNA_pol_sigma70_r2"/>
</dbReference>
<dbReference type="Gene3D" id="1.10.10.10">
    <property type="entry name" value="Winged helix-like DNA-binding domain superfamily/Winged helix DNA-binding domain"/>
    <property type="match status" value="1"/>
</dbReference>
<dbReference type="Gene3D" id="1.10.1740.10">
    <property type="match status" value="1"/>
</dbReference>
<reference evidence="7 8" key="1">
    <citation type="submission" date="2015-12" db="EMBL/GenBank/DDBJ databases">
        <authorList>
            <person name="Shamseldin A."/>
            <person name="Moawad H."/>
            <person name="Abd El-Rahim W.M."/>
            <person name="Sadowsky M.J."/>
        </authorList>
    </citation>
    <scope>NUCLEOTIDE SEQUENCE [LARGE SCALE GENOMIC DNA]</scope>
    <source>
        <strain evidence="7 8">DG5B</strain>
    </source>
</reference>
<dbReference type="InterPro" id="IPR013249">
    <property type="entry name" value="RNA_pol_sigma70_r4_t2"/>
</dbReference>
<organism evidence="7 8">
    <name type="scientific">Hymenobacter sedentarius</name>
    <dbReference type="NCBI Taxonomy" id="1411621"/>
    <lineage>
        <taxon>Bacteria</taxon>
        <taxon>Pseudomonadati</taxon>
        <taxon>Bacteroidota</taxon>
        <taxon>Cytophagia</taxon>
        <taxon>Cytophagales</taxon>
        <taxon>Hymenobacteraceae</taxon>
        <taxon>Hymenobacter</taxon>
    </lineage>
</organism>
<dbReference type="NCBIfam" id="NF008888">
    <property type="entry name" value="PRK11922.1"/>
    <property type="match status" value="1"/>
</dbReference>
<evidence type="ECO:0000256" key="2">
    <source>
        <dbReference type="ARBA" id="ARBA00023015"/>
    </source>
</evidence>
<dbReference type="OrthoDB" id="1027298at2"/>
<dbReference type="InterPro" id="IPR036388">
    <property type="entry name" value="WH-like_DNA-bd_sf"/>
</dbReference>
<dbReference type="GO" id="GO:0003677">
    <property type="term" value="F:DNA binding"/>
    <property type="evidence" value="ECO:0007669"/>
    <property type="project" value="InterPro"/>
</dbReference>
<evidence type="ECO:0000256" key="1">
    <source>
        <dbReference type="ARBA" id="ARBA00010641"/>
    </source>
</evidence>
<keyword evidence="3" id="KW-0731">Sigma factor</keyword>
<dbReference type="KEGG" id="hyg:AUC43_14350"/>
<dbReference type="RefSeq" id="WP_068195004.1">
    <property type="nucleotide sequence ID" value="NZ_CP013909.1"/>
</dbReference>
<dbReference type="InterPro" id="IPR013325">
    <property type="entry name" value="RNA_pol_sigma_r2"/>
</dbReference>
<feature type="domain" description="RNA polymerase sigma factor 70 region 4 type 2" evidence="6">
    <location>
        <begin position="132"/>
        <end position="185"/>
    </location>
</feature>
<keyword evidence="8" id="KW-1185">Reference proteome</keyword>
<keyword evidence="2" id="KW-0805">Transcription regulation</keyword>
<dbReference type="SUPFAM" id="SSF88659">
    <property type="entry name" value="Sigma3 and sigma4 domains of RNA polymerase sigma factors"/>
    <property type="match status" value="1"/>
</dbReference>
<dbReference type="PANTHER" id="PTHR43133">
    <property type="entry name" value="RNA POLYMERASE ECF-TYPE SIGMA FACTO"/>
    <property type="match status" value="1"/>
</dbReference>
<dbReference type="STRING" id="1411621.AUC43_14350"/>
<dbReference type="SUPFAM" id="SSF88946">
    <property type="entry name" value="Sigma2 domain of RNA polymerase sigma factors"/>
    <property type="match status" value="1"/>
</dbReference>
<evidence type="ECO:0000313" key="8">
    <source>
        <dbReference type="Proteomes" id="UP000059542"/>
    </source>
</evidence>
<dbReference type="Pfam" id="PF08281">
    <property type="entry name" value="Sigma70_r4_2"/>
    <property type="match status" value="1"/>
</dbReference>
<evidence type="ECO:0000259" key="6">
    <source>
        <dbReference type="Pfam" id="PF08281"/>
    </source>
</evidence>
<dbReference type="GO" id="GO:0016987">
    <property type="term" value="F:sigma factor activity"/>
    <property type="evidence" value="ECO:0007669"/>
    <property type="project" value="UniProtKB-KW"/>
</dbReference>
<evidence type="ECO:0000313" key="7">
    <source>
        <dbReference type="EMBL" id="ALW86167.1"/>
    </source>
</evidence>
<dbReference type="InterPro" id="IPR013324">
    <property type="entry name" value="RNA_pol_sigma_r3/r4-like"/>
</dbReference>
<dbReference type="InterPro" id="IPR014284">
    <property type="entry name" value="RNA_pol_sigma-70_dom"/>
</dbReference>
<comment type="similarity">
    <text evidence="1">Belongs to the sigma-70 factor family. ECF subfamily.</text>
</comment>
<dbReference type="NCBIfam" id="TIGR02937">
    <property type="entry name" value="sigma70-ECF"/>
    <property type="match status" value="1"/>
</dbReference>
<evidence type="ECO:0000259" key="5">
    <source>
        <dbReference type="Pfam" id="PF04542"/>
    </source>
</evidence>
<name>A0A0U4BRV7_9BACT</name>
<dbReference type="Pfam" id="PF04542">
    <property type="entry name" value="Sigma70_r2"/>
    <property type="match status" value="1"/>
</dbReference>
<dbReference type="EMBL" id="CP013909">
    <property type="protein sequence ID" value="ALW86167.1"/>
    <property type="molecule type" value="Genomic_DNA"/>
</dbReference>
<dbReference type="PANTHER" id="PTHR43133:SF51">
    <property type="entry name" value="RNA POLYMERASE SIGMA FACTOR"/>
    <property type="match status" value="1"/>
</dbReference>
<accession>A0A0U4BRV7</accession>
<dbReference type="InterPro" id="IPR039425">
    <property type="entry name" value="RNA_pol_sigma-70-like"/>
</dbReference>
<keyword evidence="4" id="KW-0804">Transcription</keyword>
<evidence type="ECO:0000256" key="4">
    <source>
        <dbReference type="ARBA" id="ARBA00023163"/>
    </source>
</evidence>
<protein>
    <recommendedName>
        <fullName evidence="9">RNA polymerase subunit sigma-24</fullName>
    </recommendedName>
</protein>
<gene>
    <name evidence="7" type="ORF">AUC43_14350</name>
</gene>
<feature type="domain" description="RNA polymerase sigma-70 region 2" evidence="5">
    <location>
        <begin position="33"/>
        <end position="100"/>
    </location>
</feature>
<evidence type="ECO:0000256" key="3">
    <source>
        <dbReference type="ARBA" id="ARBA00023082"/>
    </source>
</evidence>
<dbReference type="CDD" id="cd06171">
    <property type="entry name" value="Sigma70_r4"/>
    <property type="match status" value="1"/>
</dbReference>
<proteinExistence type="inferred from homology"/>